<dbReference type="EMBL" id="CP019791">
    <property type="protein sequence ID" value="AQT66864.1"/>
    <property type="molecule type" value="Genomic_DNA"/>
</dbReference>
<feature type="domain" description="PPC" evidence="1">
    <location>
        <begin position="6"/>
        <end position="145"/>
    </location>
</feature>
<dbReference type="SUPFAM" id="SSF117856">
    <property type="entry name" value="AF0104/ALDC/Ptd012-like"/>
    <property type="match status" value="1"/>
</dbReference>
<dbReference type="AlphaFoldDB" id="A0A1U9NGK1"/>
<evidence type="ECO:0000313" key="3">
    <source>
        <dbReference type="Proteomes" id="UP000189674"/>
    </source>
</evidence>
<dbReference type="GO" id="GO:0003677">
    <property type="term" value="F:DNA binding"/>
    <property type="evidence" value="ECO:0007669"/>
    <property type="project" value="UniProtKB-KW"/>
</dbReference>
<dbReference type="CDD" id="cd11378">
    <property type="entry name" value="DUF296"/>
    <property type="match status" value="1"/>
</dbReference>
<reference evidence="3" key="1">
    <citation type="submission" date="2017-02" db="EMBL/GenBank/DDBJ databases">
        <title>Comparative genomics and description of representatives of a novel lineage of planctomycetes thriving in anoxic sediments.</title>
        <authorList>
            <person name="Spring S."/>
            <person name="Bunk B."/>
            <person name="Sproer C."/>
        </authorList>
    </citation>
    <scope>NUCLEOTIDE SEQUENCE [LARGE SCALE GENOMIC DNA]</scope>
    <source>
        <strain evidence="3">ST-NAGAB-D1</strain>
    </source>
</reference>
<evidence type="ECO:0000259" key="1">
    <source>
        <dbReference type="PROSITE" id="PS51742"/>
    </source>
</evidence>
<dbReference type="InterPro" id="IPR005175">
    <property type="entry name" value="PPC_dom"/>
</dbReference>
<dbReference type="PROSITE" id="PS51742">
    <property type="entry name" value="PPC"/>
    <property type="match status" value="1"/>
</dbReference>
<sequence>MEYSVGRCGRVVSMRLFEGEDLYESIESVAKDENIRCGAVFVTGGFRKAKVVVGPEQEKPKIVPNFRNFVGPGEVLGVGTVYWDDEGPKLHIHTAAGRGEETVVGCPRGGASVFLILEVTIIEIEGVKASREFDAETGVKLLRIVQGE</sequence>
<dbReference type="KEGG" id="alus:STSP2_00002"/>
<gene>
    <name evidence="2" type="ORF">STSP2_00002</name>
</gene>
<dbReference type="RefSeq" id="WP_146658661.1">
    <property type="nucleotide sequence ID" value="NZ_CP019791.1"/>
</dbReference>
<dbReference type="Proteomes" id="UP000189674">
    <property type="component" value="Chromosome"/>
</dbReference>
<dbReference type="Pfam" id="PF03479">
    <property type="entry name" value="PCC"/>
    <property type="match status" value="1"/>
</dbReference>
<evidence type="ECO:0000313" key="2">
    <source>
        <dbReference type="EMBL" id="AQT66864.1"/>
    </source>
</evidence>
<organism evidence="2 3">
    <name type="scientific">Anaerohalosphaera lusitana</name>
    <dbReference type="NCBI Taxonomy" id="1936003"/>
    <lineage>
        <taxon>Bacteria</taxon>
        <taxon>Pseudomonadati</taxon>
        <taxon>Planctomycetota</taxon>
        <taxon>Phycisphaerae</taxon>
        <taxon>Sedimentisphaerales</taxon>
        <taxon>Anaerohalosphaeraceae</taxon>
        <taxon>Anaerohalosphaera</taxon>
    </lineage>
</organism>
<proteinExistence type="predicted"/>
<dbReference type="Gene3D" id="3.30.1330.80">
    <property type="entry name" value="Hypothetical protein, similar to alpha- acetolactate decarboxylase, domain 2"/>
    <property type="match status" value="1"/>
</dbReference>
<keyword evidence="2" id="KW-0238">DNA-binding</keyword>
<dbReference type="PANTHER" id="PTHR34988">
    <property type="entry name" value="PROTEIN, PUTATIVE-RELATED"/>
    <property type="match status" value="1"/>
</dbReference>
<dbReference type="PANTHER" id="PTHR34988:SF1">
    <property type="entry name" value="DNA-BINDING PROTEIN"/>
    <property type="match status" value="1"/>
</dbReference>
<name>A0A1U9NGK1_9BACT</name>
<accession>A0A1U9NGK1</accession>
<protein>
    <submittedName>
        <fullName evidence="2">Putative DNA-binding protein with PD1-like DNA-binding motif</fullName>
    </submittedName>
</protein>
<keyword evidence="3" id="KW-1185">Reference proteome</keyword>
<dbReference type="OrthoDB" id="9798999at2"/>
<dbReference type="STRING" id="1936003.STSP2_00002"/>